<dbReference type="AlphaFoldDB" id="A0A344L7I2"/>
<name>A0A344L7I2_9PSEU</name>
<dbReference type="Pfam" id="PF00903">
    <property type="entry name" value="Glyoxalase"/>
    <property type="match status" value="2"/>
</dbReference>
<dbReference type="PROSITE" id="PS51819">
    <property type="entry name" value="VOC"/>
    <property type="match status" value="2"/>
</dbReference>
<dbReference type="OrthoDB" id="9793039at2"/>
<keyword evidence="3" id="KW-1185">Reference proteome</keyword>
<accession>A0A344L7I2</accession>
<gene>
    <name evidence="2" type="ORF">A4R43_16955</name>
</gene>
<dbReference type="InterPro" id="IPR052164">
    <property type="entry name" value="Anthracycline_SecMetBiosynth"/>
</dbReference>
<sequence>MPLRTTYAEGTPNWTDLPTTDQESAKAFYGRLLGWEFQDDPVPGGGVYSMALKNGSAVAALSAQPPAQRGMPPMWNTYFAVENVDTTCAKIEPTDGKLVMAPFDVADYGRMAVASDPGGAVFCLWQAYSHIGAGLVNEPGGVVWNELLTSAPEQVVPFYQRVLGLGVTETGMDGEKYTMFQAGGSDVAGVSPSPGGDLPNHWHVYFAVDNVAATVEVAPSLGGSVLMAPFATPVGQLAMLAGPQGGTFSIHQP</sequence>
<dbReference type="CDD" id="cd07247">
    <property type="entry name" value="SgaA_N_like"/>
    <property type="match status" value="2"/>
</dbReference>
<organism evidence="2 3">
    <name type="scientific">Amycolatopsis albispora</name>
    <dbReference type="NCBI Taxonomy" id="1804986"/>
    <lineage>
        <taxon>Bacteria</taxon>
        <taxon>Bacillati</taxon>
        <taxon>Actinomycetota</taxon>
        <taxon>Actinomycetes</taxon>
        <taxon>Pseudonocardiales</taxon>
        <taxon>Pseudonocardiaceae</taxon>
        <taxon>Amycolatopsis</taxon>
    </lineage>
</organism>
<evidence type="ECO:0000259" key="1">
    <source>
        <dbReference type="PROSITE" id="PS51819"/>
    </source>
</evidence>
<evidence type="ECO:0000313" key="3">
    <source>
        <dbReference type="Proteomes" id="UP000250434"/>
    </source>
</evidence>
<dbReference type="InterPro" id="IPR029068">
    <property type="entry name" value="Glyas_Bleomycin-R_OHBP_Dase"/>
</dbReference>
<evidence type="ECO:0000313" key="2">
    <source>
        <dbReference type="EMBL" id="AXB44006.1"/>
    </source>
</evidence>
<dbReference type="EMBL" id="CP015163">
    <property type="protein sequence ID" value="AXB44006.1"/>
    <property type="molecule type" value="Genomic_DNA"/>
</dbReference>
<reference evidence="2 3" key="1">
    <citation type="submission" date="2016-04" db="EMBL/GenBank/DDBJ databases">
        <title>Complete genome sequence and analysis of deep-sea sediment isolate, Amycolatopsis sp. WP1.</title>
        <authorList>
            <person name="Wang H."/>
            <person name="Chen S."/>
            <person name="Wu Q."/>
        </authorList>
    </citation>
    <scope>NUCLEOTIDE SEQUENCE [LARGE SCALE GENOMIC DNA]</scope>
    <source>
        <strain evidence="2 3">WP1</strain>
    </source>
</reference>
<dbReference type="PANTHER" id="PTHR33993:SF14">
    <property type="entry name" value="GB|AAF24581.1"/>
    <property type="match status" value="1"/>
</dbReference>
<dbReference type="PANTHER" id="PTHR33993">
    <property type="entry name" value="GLYOXALASE-RELATED"/>
    <property type="match status" value="1"/>
</dbReference>
<dbReference type="Proteomes" id="UP000250434">
    <property type="component" value="Chromosome"/>
</dbReference>
<dbReference type="InterPro" id="IPR004360">
    <property type="entry name" value="Glyas_Fos-R_dOase_dom"/>
</dbReference>
<feature type="domain" description="VOC" evidence="1">
    <location>
        <begin position="141"/>
        <end position="253"/>
    </location>
</feature>
<dbReference type="SUPFAM" id="SSF54593">
    <property type="entry name" value="Glyoxalase/Bleomycin resistance protein/Dihydroxybiphenyl dioxygenase"/>
    <property type="match status" value="2"/>
</dbReference>
<protein>
    <recommendedName>
        <fullName evidence="1">VOC domain-containing protein</fullName>
    </recommendedName>
</protein>
<dbReference type="KEGG" id="aab:A4R43_16955"/>
<dbReference type="Gene3D" id="3.10.180.10">
    <property type="entry name" value="2,3-Dihydroxybiphenyl 1,2-Dioxygenase, domain 1"/>
    <property type="match status" value="2"/>
</dbReference>
<dbReference type="RefSeq" id="WP_113693245.1">
    <property type="nucleotide sequence ID" value="NZ_CP015163.1"/>
</dbReference>
<proteinExistence type="predicted"/>
<feature type="domain" description="VOC" evidence="1">
    <location>
        <begin position="11"/>
        <end position="127"/>
    </location>
</feature>
<dbReference type="InterPro" id="IPR037523">
    <property type="entry name" value="VOC_core"/>
</dbReference>